<keyword evidence="7" id="KW-0808">Transferase</keyword>
<keyword evidence="13" id="KW-1185">Reference proteome</keyword>
<dbReference type="InterPro" id="IPR001783">
    <property type="entry name" value="Lumazine-bd"/>
</dbReference>
<evidence type="ECO:0000313" key="13">
    <source>
        <dbReference type="Proteomes" id="UP000215137"/>
    </source>
</evidence>
<dbReference type="PANTHER" id="PTHR21098">
    <property type="entry name" value="RIBOFLAVIN SYNTHASE ALPHA CHAIN"/>
    <property type="match status" value="1"/>
</dbReference>
<dbReference type="Gene3D" id="2.40.30.20">
    <property type="match status" value="2"/>
</dbReference>
<dbReference type="EMBL" id="CP022983">
    <property type="protein sequence ID" value="ASV70098.1"/>
    <property type="molecule type" value="Genomic_DNA"/>
</dbReference>
<evidence type="ECO:0000256" key="5">
    <source>
        <dbReference type="ARBA" id="ARBA00013950"/>
    </source>
</evidence>
<dbReference type="OrthoDB" id="9788537at2"/>
<dbReference type="NCBIfam" id="NF009566">
    <property type="entry name" value="PRK13020.1"/>
    <property type="match status" value="1"/>
</dbReference>
<feature type="domain" description="Lumazine-binding" evidence="11">
    <location>
        <begin position="97"/>
        <end position="193"/>
    </location>
</feature>
<dbReference type="PIRSF" id="PIRSF000498">
    <property type="entry name" value="Riboflavin_syn_A"/>
    <property type="match status" value="1"/>
</dbReference>
<protein>
    <recommendedName>
        <fullName evidence="5 9">Riboflavin synthase</fullName>
        <ecNumber evidence="4 9">2.5.1.9</ecNumber>
    </recommendedName>
</protein>
<evidence type="ECO:0000256" key="2">
    <source>
        <dbReference type="ARBA" id="ARBA00002803"/>
    </source>
</evidence>
<keyword evidence="8" id="KW-0677">Repeat</keyword>
<proteinExistence type="predicted"/>
<organism evidence="12 13">
    <name type="scientific">Cytobacillus kochii</name>
    <dbReference type="NCBI Taxonomy" id="859143"/>
    <lineage>
        <taxon>Bacteria</taxon>
        <taxon>Bacillati</taxon>
        <taxon>Bacillota</taxon>
        <taxon>Bacilli</taxon>
        <taxon>Bacillales</taxon>
        <taxon>Bacillaceae</taxon>
        <taxon>Cytobacillus</taxon>
    </lineage>
</organism>
<comment type="pathway">
    <text evidence="3">Cofactor biosynthesis; riboflavin biosynthesis; riboflavin from 2-hydroxy-3-oxobutyl phosphate and 5-amino-6-(D-ribitylamino)uracil: step 2/2.</text>
</comment>
<dbReference type="InterPro" id="IPR017938">
    <property type="entry name" value="Riboflavin_synthase-like_b-brl"/>
</dbReference>
<evidence type="ECO:0000313" key="12">
    <source>
        <dbReference type="EMBL" id="ASV70098.1"/>
    </source>
</evidence>
<dbReference type="FunFam" id="2.40.30.20:FF:000004">
    <property type="entry name" value="Riboflavin synthase, alpha subunit"/>
    <property type="match status" value="1"/>
</dbReference>
<comment type="catalytic activity">
    <reaction evidence="1">
        <text>2 6,7-dimethyl-8-(1-D-ribityl)lumazine + H(+) = 5-amino-6-(D-ribitylamino)uracil + riboflavin</text>
        <dbReference type="Rhea" id="RHEA:20772"/>
        <dbReference type="ChEBI" id="CHEBI:15378"/>
        <dbReference type="ChEBI" id="CHEBI:15934"/>
        <dbReference type="ChEBI" id="CHEBI:57986"/>
        <dbReference type="ChEBI" id="CHEBI:58201"/>
        <dbReference type="EC" id="2.5.1.9"/>
    </reaction>
</comment>
<dbReference type="Pfam" id="PF00677">
    <property type="entry name" value="Lum_binding"/>
    <property type="match status" value="2"/>
</dbReference>
<gene>
    <name evidence="12" type="ORF">CKF48_19900</name>
</gene>
<dbReference type="CDD" id="cd00402">
    <property type="entry name" value="Riboflavin_synthase_like"/>
    <property type="match status" value="1"/>
</dbReference>
<dbReference type="SUPFAM" id="SSF63380">
    <property type="entry name" value="Riboflavin synthase domain-like"/>
    <property type="match status" value="2"/>
</dbReference>
<sequence>MFTGIIEEIGTVQRTIHRGSTIQLVFNATKIMDDIHIGDSIAVNGVCLTVTEFQQRSFTADVMPETFHATSLSSLKVGSNVNLERAMLAGGRFGGHYVSGHVDETRKILKKQRQENAIYLSISLSEKYQHLILPKGSVAIDGTSLTVMEVGDGYFTIALIPHTAEETVISEKKPNDTVNIEYDLFAKYVFAFSDTSKRERNFEQLLENNGFLS</sequence>
<evidence type="ECO:0000259" key="11">
    <source>
        <dbReference type="PROSITE" id="PS51177"/>
    </source>
</evidence>
<dbReference type="Proteomes" id="UP000215137">
    <property type="component" value="Chromosome"/>
</dbReference>
<accession>A0A248TPE0</accession>
<dbReference type="AlphaFoldDB" id="A0A248TPE0"/>
<dbReference type="RefSeq" id="WP_095373660.1">
    <property type="nucleotide sequence ID" value="NZ_CP022983.1"/>
</dbReference>
<evidence type="ECO:0000256" key="10">
    <source>
        <dbReference type="PROSITE-ProRule" id="PRU00524"/>
    </source>
</evidence>
<name>A0A248TPE0_9BACI</name>
<evidence type="ECO:0000256" key="7">
    <source>
        <dbReference type="ARBA" id="ARBA00022679"/>
    </source>
</evidence>
<dbReference type="KEGG" id="bko:CKF48_19900"/>
<feature type="repeat" description="Lumazine-binding" evidence="10">
    <location>
        <begin position="1"/>
        <end position="96"/>
    </location>
</feature>
<dbReference type="FunFam" id="2.40.30.20:FF:000014">
    <property type="entry name" value="Riboflavin synthase, alpha subunit"/>
    <property type="match status" value="1"/>
</dbReference>
<dbReference type="InterPro" id="IPR026017">
    <property type="entry name" value="Lumazine-bd_dom"/>
</dbReference>
<evidence type="ECO:0000256" key="1">
    <source>
        <dbReference type="ARBA" id="ARBA00000968"/>
    </source>
</evidence>
<evidence type="ECO:0000256" key="4">
    <source>
        <dbReference type="ARBA" id="ARBA00012827"/>
    </source>
</evidence>
<dbReference type="PANTHER" id="PTHR21098:SF12">
    <property type="entry name" value="RIBOFLAVIN SYNTHASE"/>
    <property type="match status" value="1"/>
</dbReference>
<evidence type="ECO:0000256" key="6">
    <source>
        <dbReference type="ARBA" id="ARBA00022619"/>
    </source>
</evidence>
<dbReference type="GO" id="GO:0009231">
    <property type="term" value="P:riboflavin biosynthetic process"/>
    <property type="evidence" value="ECO:0007669"/>
    <property type="project" value="UniProtKB-KW"/>
</dbReference>
<evidence type="ECO:0000256" key="3">
    <source>
        <dbReference type="ARBA" id="ARBA00004887"/>
    </source>
</evidence>
<keyword evidence="6" id="KW-0686">Riboflavin biosynthesis</keyword>
<feature type="domain" description="Lumazine-binding" evidence="11">
    <location>
        <begin position="1"/>
        <end position="96"/>
    </location>
</feature>
<dbReference type="GO" id="GO:0004746">
    <property type="term" value="F:riboflavin synthase activity"/>
    <property type="evidence" value="ECO:0007669"/>
    <property type="project" value="UniProtKB-UniRule"/>
</dbReference>
<feature type="repeat" description="Lumazine-binding" evidence="10">
    <location>
        <begin position="97"/>
        <end position="193"/>
    </location>
</feature>
<evidence type="ECO:0000256" key="9">
    <source>
        <dbReference type="NCBIfam" id="TIGR00187"/>
    </source>
</evidence>
<evidence type="ECO:0000256" key="8">
    <source>
        <dbReference type="ARBA" id="ARBA00022737"/>
    </source>
</evidence>
<comment type="function">
    <text evidence="2">Catalyzes the dismutation of two molecules of 6,7-dimethyl-8-ribityllumazine, resulting in the formation of riboflavin and 5-amino-6-(D-ribitylamino)uracil.</text>
</comment>
<dbReference type="NCBIfam" id="TIGR00187">
    <property type="entry name" value="ribE"/>
    <property type="match status" value="1"/>
</dbReference>
<dbReference type="InterPro" id="IPR023366">
    <property type="entry name" value="ATP_synth_asu-like_sf"/>
</dbReference>
<reference evidence="12 13" key="1">
    <citation type="submission" date="2017-08" db="EMBL/GenBank/DDBJ databases">
        <title>Complete Genome Sequence of Bacillus kochii Oregon-R-modENCODE STRAIN BDGP4, isolated from Drosophila melanogaster gut.</title>
        <authorList>
            <person name="Wan K.H."/>
            <person name="Yu C."/>
            <person name="Park S."/>
            <person name="Hammonds A.S."/>
            <person name="Booth B.W."/>
            <person name="Celniker S.E."/>
        </authorList>
    </citation>
    <scope>NUCLEOTIDE SEQUENCE [LARGE SCALE GENOMIC DNA]</scope>
    <source>
        <strain evidence="12 13">BDGP4</strain>
    </source>
</reference>
<dbReference type="NCBIfam" id="NF006767">
    <property type="entry name" value="PRK09289.1"/>
    <property type="match status" value="1"/>
</dbReference>
<dbReference type="PROSITE" id="PS51177">
    <property type="entry name" value="LUMAZINE_BIND"/>
    <property type="match status" value="2"/>
</dbReference>
<dbReference type="EC" id="2.5.1.9" evidence="4 9"/>